<evidence type="ECO:0000313" key="2">
    <source>
        <dbReference type="Proteomes" id="UP000297549"/>
    </source>
</evidence>
<proteinExistence type="predicted"/>
<dbReference type="AlphaFoldDB" id="A0A4Z0Q4A7"/>
<reference evidence="1 2" key="1">
    <citation type="submission" date="2019-04" db="EMBL/GenBank/DDBJ databases">
        <authorList>
            <person name="Feng G."/>
            <person name="Zhang J."/>
            <person name="Zhu H."/>
        </authorList>
    </citation>
    <scope>NUCLEOTIDE SEQUENCE [LARGE SCALE GENOMIC DNA]</scope>
    <source>
        <strain evidence="1 2">JCM 31653</strain>
    </source>
</reference>
<dbReference type="Proteomes" id="UP000297549">
    <property type="component" value="Unassembled WGS sequence"/>
</dbReference>
<keyword evidence="2" id="KW-1185">Reference proteome</keyword>
<sequence>MSQLTLSKYLGIGREQLAYAELGTRPLPRVALLPLSRLVQALPAEALSPLAAGEAAANGGPLPELPAPAALVQRQQECLREAGQLRTELARLQIRANQSAARLVLATALRAAPPPPPAGSLQEPEAVWLGRLTRQAVAQLAAGGATAQALLGLRIRALEYEADEAHKLAVIYLQ</sequence>
<dbReference type="EMBL" id="SRLC01000001">
    <property type="protein sequence ID" value="TGE24434.1"/>
    <property type="molecule type" value="Genomic_DNA"/>
</dbReference>
<comment type="caution">
    <text evidence="1">The sequence shown here is derived from an EMBL/GenBank/DDBJ whole genome shotgun (WGS) entry which is preliminary data.</text>
</comment>
<name>A0A4Z0Q4A7_9BACT</name>
<accession>A0A4Z0Q4A7</accession>
<organism evidence="1 2">
    <name type="scientific">Hymenobacter aquaticus</name>
    <dbReference type="NCBI Taxonomy" id="1867101"/>
    <lineage>
        <taxon>Bacteria</taxon>
        <taxon>Pseudomonadati</taxon>
        <taxon>Bacteroidota</taxon>
        <taxon>Cytophagia</taxon>
        <taxon>Cytophagales</taxon>
        <taxon>Hymenobacteraceae</taxon>
        <taxon>Hymenobacter</taxon>
    </lineage>
</organism>
<dbReference type="RefSeq" id="WP_135462004.1">
    <property type="nucleotide sequence ID" value="NZ_SRLC01000001.1"/>
</dbReference>
<protein>
    <submittedName>
        <fullName evidence="1">Uncharacterized protein</fullName>
    </submittedName>
</protein>
<evidence type="ECO:0000313" key="1">
    <source>
        <dbReference type="EMBL" id="TGE24434.1"/>
    </source>
</evidence>
<gene>
    <name evidence="1" type="ORF">E5K00_04255</name>
</gene>